<evidence type="ECO:0000313" key="2">
    <source>
        <dbReference type="Proteomes" id="UP000199513"/>
    </source>
</evidence>
<dbReference type="Gene3D" id="2.180.10.10">
    <property type="entry name" value="RHS repeat-associated core"/>
    <property type="match status" value="1"/>
</dbReference>
<keyword evidence="2" id="KW-1185">Reference proteome</keyword>
<gene>
    <name evidence="1" type="ORF">SAMN04488541_104626</name>
</gene>
<evidence type="ECO:0000313" key="1">
    <source>
        <dbReference type="EMBL" id="SFF51903.1"/>
    </source>
</evidence>
<proteinExistence type="predicted"/>
<dbReference type="InterPro" id="IPR022385">
    <property type="entry name" value="Rhs_assc_core"/>
</dbReference>
<dbReference type="OrthoDB" id="1256414at2"/>
<organism evidence="1 2">
    <name type="scientific">Thermoflexibacter ruber</name>
    <dbReference type="NCBI Taxonomy" id="1003"/>
    <lineage>
        <taxon>Bacteria</taxon>
        <taxon>Pseudomonadati</taxon>
        <taxon>Bacteroidota</taxon>
        <taxon>Cytophagia</taxon>
        <taxon>Cytophagales</taxon>
        <taxon>Thermoflexibacteraceae</taxon>
        <taxon>Thermoflexibacter</taxon>
    </lineage>
</organism>
<dbReference type="STRING" id="1003.SAMN04488541_104626"/>
<dbReference type="AlphaFoldDB" id="A0A1I2JDH3"/>
<name>A0A1I2JDH3_9BACT</name>
<dbReference type="NCBIfam" id="TIGR03696">
    <property type="entry name" value="Rhs_assc_core"/>
    <property type="match status" value="1"/>
</dbReference>
<accession>A0A1I2JDH3</accession>
<dbReference type="EMBL" id="FONY01000046">
    <property type="protein sequence ID" value="SFF51903.1"/>
    <property type="molecule type" value="Genomic_DNA"/>
</dbReference>
<sequence length="417" mass="45764">MGEVRRATLSIRMTLPVGTTSIVAYMKYEGGTEVYFDDLKIELSAVPVAMVVQENHYYPFGLNMKGLDYVQTASKENKFTFNGQSEFEKKLSLNFIETPHRLLDVQLGRFLQADKLVDLFTGITPYVYAYNNPIKFNDPTGLNGETPVNRPCPECDELAEKYAARASRTGNGISMWDLVSSHNPIYRNIGLHHQRGDNNYVHRSLHGQANISAGGVTPQSQWYQDFRNAFGLALNYGLGGTLIAIYGAPILADMLMADGAMDVASVAYDVATGDYVSAGIDAVDLAVPGVNASMAKIYQYTSTNRLGHFGVEVLSGKDKLFTHQVITAADMSTTTITKNISMLDNPIKTVELSLPNATDAMKYQRGILGTELGAYSEATNSCVTHIINVLNAGGLNIPNNMRSQYSFLKELGFEKIK</sequence>
<dbReference type="Proteomes" id="UP000199513">
    <property type="component" value="Unassembled WGS sequence"/>
</dbReference>
<protein>
    <submittedName>
        <fullName evidence="1">RHS repeat-associated core domain-containing protein</fullName>
    </submittedName>
</protein>
<reference evidence="1 2" key="1">
    <citation type="submission" date="2016-10" db="EMBL/GenBank/DDBJ databases">
        <authorList>
            <person name="de Groot N.N."/>
        </authorList>
    </citation>
    <scope>NUCLEOTIDE SEQUENCE [LARGE SCALE GENOMIC DNA]</scope>
    <source>
        <strain>GEY</strain>
        <strain evidence="2">DSM 9560</strain>
    </source>
</reference>